<dbReference type="GeneID" id="30014290"/>
<organism evidence="2 3">
    <name type="scientific">Fonsecaea erecta</name>
    <dbReference type="NCBI Taxonomy" id="1367422"/>
    <lineage>
        <taxon>Eukaryota</taxon>
        <taxon>Fungi</taxon>
        <taxon>Dikarya</taxon>
        <taxon>Ascomycota</taxon>
        <taxon>Pezizomycotina</taxon>
        <taxon>Eurotiomycetes</taxon>
        <taxon>Chaetothyriomycetidae</taxon>
        <taxon>Chaetothyriales</taxon>
        <taxon>Herpotrichiellaceae</taxon>
        <taxon>Fonsecaea</taxon>
    </lineage>
</organism>
<dbReference type="AlphaFoldDB" id="A0A178Z848"/>
<reference evidence="2 3" key="1">
    <citation type="submission" date="2016-04" db="EMBL/GenBank/DDBJ databases">
        <title>Draft genome of Fonsecaea erecta CBS 125763.</title>
        <authorList>
            <person name="Weiss V.A."/>
            <person name="Vicente V.A."/>
            <person name="Raittz R.T."/>
            <person name="Moreno L.F."/>
            <person name="De Souza E.M."/>
            <person name="Pedrosa F.O."/>
            <person name="Steffens M.B."/>
            <person name="Faoro H."/>
            <person name="Tadra-Sfeir M.Z."/>
            <person name="Najafzadeh M.J."/>
            <person name="Felipe M.S."/>
            <person name="Teixeira M."/>
            <person name="Sun J."/>
            <person name="Xi L."/>
            <person name="Gomes R."/>
            <person name="De Azevedo C.M."/>
            <person name="Salgado C.G."/>
            <person name="Da Silva M.B."/>
            <person name="Nascimento M.F."/>
            <person name="Queiroz-Telles F."/>
            <person name="Attili D.S."/>
            <person name="Gorbushina A."/>
        </authorList>
    </citation>
    <scope>NUCLEOTIDE SEQUENCE [LARGE SCALE GENOMIC DNA]</scope>
    <source>
        <strain evidence="2 3">CBS 125763</strain>
    </source>
</reference>
<sequence length="343" mass="35025">MGTSSGLWNTATTWTTRTQPCTTTLTSTTTRTFTPTQTTSTVTVTSTTTLVGSTSFATVTQTTTTTSTIDTTTTVTTSTTTTTTSTISTSTTTVAAPALFTPVQTSLPGSTYSGSGGIDPVGKRSVKPGHQREQSSKPGLSEWLYPKGVTCHHWVSDTCSTTITTTTSTITATGKTVTVTSTSTATTTSIPSGVTTTTTTATATTVSTITDISTSTSTATTTTVLTTTTLYAACASNNLADTYIGGGHFIEGEGGFETVSTTTTDTAYDCCVAALLDNGGDTNVWVFEPASGECDIGETDDTCPDPATNPSTVITSPDGTLVIGNGYCGEFAVAEPEFSGIPK</sequence>
<evidence type="ECO:0008006" key="4">
    <source>
        <dbReference type="Google" id="ProtNLM"/>
    </source>
</evidence>
<protein>
    <recommendedName>
        <fullName evidence="4">Apple domain-containing protein</fullName>
    </recommendedName>
</protein>
<dbReference type="RefSeq" id="XP_018689337.1">
    <property type="nucleotide sequence ID" value="XM_018841628.1"/>
</dbReference>
<accession>A0A178Z848</accession>
<dbReference type="EMBL" id="LVYI01000010">
    <property type="protein sequence ID" value="OAP55970.1"/>
    <property type="molecule type" value="Genomic_DNA"/>
</dbReference>
<evidence type="ECO:0000313" key="2">
    <source>
        <dbReference type="EMBL" id="OAP55970.1"/>
    </source>
</evidence>
<dbReference type="OrthoDB" id="5430349at2759"/>
<name>A0A178Z848_9EURO</name>
<feature type="region of interest" description="Disordered" evidence="1">
    <location>
        <begin position="106"/>
        <end position="141"/>
    </location>
</feature>
<keyword evidence="3" id="KW-1185">Reference proteome</keyword>
<dbReference type="Proteomes" id="UP000078343">
    <property type="component" value="Unassembled WGS sequence"/>
</dbReference>
<comment type="caution">
    <text evidence="2">The sequence shown here is derived from an EMBL/GenBank/DDBJ whole genome shotgun (WGS) entry which is preliminary data.</text>
</comment>
<evidence type="ECO:0000256" key="1">
    <source>
        <dbReference type="SAM" id="MobiDB-lite"/>
    </source>
</evidence>
<evidence type="ECO:0000313" key="3">
    <source>
        <dbReference type="Proteomes" id="UP000078343"/>
    </source>
</evidence>
<proteinExistence type="predicted"/>
<gene>
    <name evidence="2" type="ORF">AYL99_10122</name>
</gene>